<dbReference type="EMBL" id="CP047656">
    <property type="protein sequence ID" value="QHJ11440.1"/>
    <property type="molecule type" value="Genomic_DNA"/>
</dbReference>
<dbReference type="OrthoDB" id="237393at2"/>
<reference evidence="1 2" key="1">
    <citation type="submission" date="2019-12" db="EMBL/GenBank/DDBJ databases">
        <title>Genome sequencing and assembly of endphytes of Porphyra tenera.</title>
        <authorList>
            <person name="Park J.M."/>
            <person name="Shin R."/>
            <person name="Jo S.H."/>
        </authorList>
    </citation>
    <scope>NUCLEOTIDE SEQUENCE [LARGE SCALE GENOMIC DNA]</scope>
    <source>
        <strain evidence="1 2">GPM4</strain>
    </source>
</reference>
<proteinExistence type="predicted"/>
<dbReference type="PANTHER" id="PTHR41339">
    <property type="entry name" value="LIPL48"/>
    <property type="match status" value="1"/>
</dbReference>
<dbReference type="KEGG" id="pmes:FX988_01669"/>
<dbReference type="AlphaFoldDB" id="A0A857JJX7"/>
<dbReference type="Proteomes" id="UP000464524">
    <property type="component" value="Chromosome"/>
</dbReference>
<evidence type="ECO:0000313" key="2">
    <source>
        <dbReference type="Proteomes" id="UP000464524"/>
    </source>
</evidence>
<dbReference type="RefSeq" id="WP_160179186.1">
    <property type="nucleotide sequence ID" value="NZ_CP047656.1"/>
</dbReference>
<sequence length="534" mass="55104">MELKNLFKASAVATALLLAGCGGDIKVTPTVIDNSVDNSVTNPTTGGGDSGSTNVCASYENTSGETVQGSYDGTDCTYNTAFVSASNPITTDLTLTDLSNDGVHLFLGSLVMGEGCNNESDSCSIETDGPTLTVDAGADVAFNQTTSFILINRGANIEAEGTYADPITFTSSNAYARLDAVGSGPQYQDWGGIMIDGLGITDQCTDAQRAAATCNAVSEGVTSFYGGNDNTDNSGTLKFVKIHYAGGLPSGAEAGNDLNSLSLFAVGSGTEIDYIDIYQGYDDGIEFFGGAVDIKHIVITDTQDDSLDIDAGWQGRAQYVLIKQGTVVNNSGETVSMGNGGFESDGVKGESSAEAPASSPVLANVTVITTDGISVRDGDPSIAMKLDDMISATWYNTLLVKPVATQTWCINYSGDAAEVIVNGSASIHNSVAACAQLANAGSETVTSGSDSTTVQEWFEANSSEVVGGNADVLAANGFATLTTSTDITISAFDASTLDAFFEATDFIGAISDTDTTSDWYNWANDAFVNAAADE</sequence>
<gene>
    <name evidence="1" type="ORF">FX988_01669</name>
</gene>
<organism evidence="1 2">
    <name type="scientific">Paraglaciecola mesophila</name>
    <dbReference type="NCBI Taxonomy" id="197222"/>
    <lineage>
        <taxon>Bacteria</taxon>
        <taxon>Pseudomonadati</taxon>
        <taxon>Pseudomonadota</taxon>
        <taxon>Gammaproteobacteria</taxon>
        <taxon>Alteromonadales</taxon>
        <taxon>Alteromonadaceae</taxon>
        <taxon>Paraglaciecola</taxon>
    </lineage>
</organism>
<accession>A0A857JJX7</accession>
<evidence type="ECO:0000313" key="1">
    <source>
        <dbReference type="EMBL" id="QHJ11440.1"/>
    </source>
</evidence>
<protein>
    <submittedName>
        <fullName evidence="1">Uncharacterized protein</fullName>
    </submittedName>
</protein>
<dbReference type="PROSITE" id="PS51257">
    <property type="entry name" value="PROKAR_LIPOPROTEIN"/>
    <property type="match status" value="1"/>
</dbReference>
<name>A0A857JJX7_9ALTE</name>
<keyword evidence="2" id="KW-1185">Reference proteome</keyword>
<dbReference type="PANTHER" id="PTHR41339:SF1">
    <property type="entry name" value="SECRETED PROTEIN"/>
    <property type="match status" value="1"/>
</dbReference>